<feature type="compositionally biased region" description="Basic and acidic residues" evidence="1">
    <location>
        <begin position="120"/>
        <end position="130"/>
    </location>
</feature>
<evidence type="ECO:0000313" key="3">
    <source>
        <dbReference type="Proteomes" id="UP001516023"/>
    </source>
</evidence>
<feature type="region of interest" description="Disordered" evidence="1">
    <location>
        <begin position="71"/>
        <end position="164"/>
    </location>
</feature>
<feature type="compositionally biased region" description="Basic residues" evidence="1">
    <location>
        <begin position="148"/>
        <end position="158"/>
    </location>
</feature>
<name>A0ABD3QJY2_9STRA</name>
<comment type="caution">
    <text evidence="2">The sequence shown here is derived from an EMBL/GenBank/DDBJ whole genome shotgun (WGS) entry which is preliminary data.</text>
</comment>
<gene>
    <name evidence="2" type="ORF">HJC23_012351</name>
</gene>
<evidence type="ECO:0000313" key="2">
    <source>
        <dbReference type="EMBL" id="KAL3798060.1"/>
    </source>
</evidence>
<dbReference type="AlphaFoldDB" id="A0ABD3QJY2"/>
<protein>
    <submittedName>
        <fullName evidence="2">Uncharacterized protein</fullName>
    </submittedName>
</protein>
<accession>A0ABD3QJY2</accession>
<proteinExistence type="predicted"/>
<reference evidence="2 3" key="1">
    <citation type="journal article" date="2020" name="G3 (Bethesda)">
        <title>Improved Reference Genome for Cyclotella cryptica CCMP332, a Model for Cell Wall Morphogenesis, Salinity Adaptation, and Lipid Production in Diatoms (Bacillariophyta).</title>
        <authorList>
            <person name="Roberts W.R."/>
            <person name="Downey K.M."/>
            <person name="Ruck E.C."/>
            <person name="Traller J.C."/>
            <person name="Alverson A.J."/>
        </authorList>
    </citation>
    <scope>NUCLEOTIDE SEQUENCE [LARGE SCALE GENOMIC DNA]</scope>
    <source>
        <strain evidence="2 3">CCMP332</strain>
    </source>
</reference>
<organism evidence="2 3">
    <name type="scientific">Cyclotella cryptica</name>
    <dbReference type="NCBI Taxonomy" id="29204"/>
    <lineage>
        <taxon>Eukaryota</taxon>
        <taxon>Sar</taxon>
        <taxon>Stramenopiles</taxon>
        <taxon>Ochrophyta</taxon>
        <taxon>Bacillariophyta</taxon>
        <taxon>Coscinodiscophyceae</taxon>
        <taxon>Thalassiosirophycidae</taxon>
        <taxon>Stephanodiscales</taxon>
        <taxon>Stephanodiscaceae</taxon>
        <taxon>Cyclotella</taxon>
    </lineage>
</organism>
<evidence type="ECO:0000256" key="1">
    <source>
        <dbReference type="SAM" id="MobiDB-lite"/>
    </source>
</evidence>
<dbReference type="EMBL" id="JABMIG020000049">
    <property type="protein sequence ID" value="KAL3798060.1"/>
    <property type="molecule type" value="Genomic_DNA"/>
</dbReference>
<sequence>MAKSIRSKSKRKNRTEFRNTIGAVLTHILDNIQQEAAKTNMEIIQAKLQQCVNSGQLNSFDRLSNLFAGKGDTQQTAVEESDDIEMSNADAEKDSSKIPSKKSSSQKHSLRKMAGQYGDKTSRKLSEKRQRQGGRGRSTEVKLEGRKQRSSSKKRSGKKLATIS</sequence>
<feature type="compositionally biased region" description="Basic and acidic residues" evidence="1">
    <location>
        <begin position="137"/>
        <end position="147"/>
    </location>
</feature>
<keyword evidence="3" id="KW-1185">Reference proteome</keyword>
<dbReference type="Proteomes" id="UP001516023">
    <property type="component" value="Unassembled WGS sequence"/>
</dbReference>